<dbReference type="HAMAP" id="MF_01309_B">
    <property type="entry name" value="Ribosomal_uS3_B"/>
    <property type="match status" value="1"/>
</dbReference>
<keyword evidence="4 8" id="KW-0689">Ribosomal protein</keyword>
<evidence type="ECO:0000256" key="6">
    <source>
        <dbReference type="ARBA" id="ARBA00024998"/>
    </source>
</evidence>
<dbReference type="GO" id="GO:0006412">
    <property type="term" value="P:translation"/>
    <property type="evidence" value="ECO:0007669"/>
    <property type="project" value="UniProtKB-UniRule"/>
</dbReference>
<evidence type="ECO:0000256" key="7">
    <source>
        <dbReference type="ARBA" id="ARBA00035257"/>
    </source>
</evidence>
<organism evidence="10 11">
    <name type="scientific">Candidatus Roizmanbacteria bacterium CG_4_10_14_0_2_um_filter_39_13</name>
    <dbReference type="NCBI Taxonomy" id="1974825"/>
    <lineage>
        <taxon>Bacteria</taxon>
        <taxon>Candidatus Roizmaniibacteriota</taxon>
    </lineage>
</organism>
<comment type="subunit">
    <text evidence="8">Part of the 30S ribosomal subunit. Forms a tight complex with proteins S10 and S14.</text>
</comment>
<dbReference type="Gene3D" id="3.30.300.20">
    <property type="match status" value="1"/>
</dbReference>
<dbReference type="InterPro" id="IPR001351">
    <property type="entry name" value="Ribosomal_uS3_C"/>
</dbReference>
<evidence type="ECO:0000313" key="10">
    <source>
        <dbReference type="EMBL" id="PIZ62071.1"/>
    </source>
</evidence>
<dbReference type="PROSITE" id="PS50823">
    <property type="entry name" value="KH_TYPE_2"/>
    <property type="match status" value="1"/>
</dbReference>
<sequence length="214" mass="24011">MGQKVHPHGLRLGPVYNWSSRWFFSNKKAYRDAILEDIKIRESLMKKYTYAGITEVIIERAIKKITVTIFSVKPGMIIGRGGKGLEEVKAIITSHMKSLNSDKKTKIDLKIEPVKKPYTNAYYVAQTIAEKLVRNLPHRAVVHSTMTRVMEAGVKGVKVQLGGRIQGAEISRIEKYFQGSIPTSTIREPVSFAKFPALTKSGYVGVKVWVCQSS</sequence>
<dbReference type="Pfam" id="PF00189">
    <property type="entry name" value="Ribosomal_S3_C"/>
    <property type="match status" value="1"/>
</dbReference>
<dbReference type="InterPro" id="IPR057258">
    <property type="entry name" value="Ribosomal_uS3"/>
</dbReference>
<reference evidence="11" key="1">
    <citation type="submission" date="2017-09" db="EMBL/GenBank/DDBJ databases">
        <title>Depth-based differentiation of microbial function through sediment-hosted aquifers and enrichment of novel symbionts in the deep terrestrial subsurface.</title>
        <authorList>
            <person name="Probst A.J."/>
            <person name="Ladd B."/>
            <person name="Jarett J.K."/>
            <person name="Geller-Mcgrath D.E."/>
            <person name="Sieber C.M.K."/>
            <person name="Emerson J.B."/>
            <person name="Anantharaman K."/>
            <person name="Thomas B.C."/>
            <person name="Malmstrom R."/>
            <person name="Stieglmeier M."/>
            <person name="Klingl A."/>
            <person name="Woyke T."/>
            <person name="Ryan C.M."/>
            <person name="Banfield J.F."/>
        </authorList>
    </citation>
    <scope>NUCLEOTIDE SEQUENCE [LARGE SCALE GENOMIC DNA]</scope>
</reference>
<dbReference type="GO" id="GO:0019843">
    <property type="term" value="F:rRNA binding"/>
    <property type="evidence" value="ECO:0007669"/>
    <property type="project" value="UniProtKB-UniRule"/>
</dbReference>
<dbReference type="InterPro" id="IPR004044">
    <property type="entry name" value="KH_dom_type_2"/>
</dbReference>
<name>A0A2M7TW69_9BACT</name>
<dbReference type="GO" id="GO:0022627">
    <property type="term" value="C:cytosolic small ribosomal subunit"/>
    <property type="evidence" value="ECO:0007669"/>
    <property type="project" value="TreeGrafter"/>
</dbReference>
<dbReference type="GO" id="GO:0003729">
    <property type="term" value="F:mRNA binding"/>
    <property type="evidence" value="ECO:0007669"/>
    <property type="project" value="UniProtKB-UniRule"/>
</dbReference>
<proteinExistence type="inferred from homology"/>
<dbReference type="InterPro" id="IPR005704">
    <property type="entry name" value="Ribosomal_uS3_bac-typ"/>
</dbReference>
<dbReference type="Pfam" id="PF07650">
    <property type="entry name" value="KH_2"/>
    <property type="match status" value="1"/>
</dbReference>
<dbReference type="GO" id="GO:0003735">
    <property type="term" value="F:structural constituent of ribosome"/>
    <property type="evidence" value="ECO:0007669"/>
    <property type="project" value="InterPro"/>
</dbReference>
<dbReference type="Proteomes" id="UP000228503">
    <property type="component" value="Unassembled WGS sequence"/>
</dbReference>
<dbReference type="InterPro" id="IPR036419">
    <property type="entry name" value="Ribosomal_S3_C_sf"/>
</dbReference>
<dbReference type="InterPro" id="IPR009019">
    <property type="entry name" value="KH_sf_prok-type"/>
</dbReference>
<evidence type="ECO:0000256" key="2">
    <source>
        <dbReference type="ARBA" id="ARBA00022730"/>
    </source>
</evidence>
<dbReference type="EMBL" id="PFOB01000066">
    <property type="protein sequence ID" value="PIZ62071.1"/>
    <property type="molecule type" value="Genomic_DNA"/>
</dbReference>
<dbReference type="FunFam" id="3.30.300.20:FF:000001">
    <property type="entry name" value="30S ribosomal protein S3"/>
    <property type="match status" value="1"/>
</dbReference>
<evidence type="ECO:0000256" key="3">
    <source>
        <dbReference type="ARBA" id="ARBA00022884"/>
    </source>
</evidence>
<evidence type="ECO:0000256" key="5">
    <source>
        <dbReference type="ARBA" id="ARBA00023274"/>
    </source>
</evidence>
<dbReference type="Gene3D" id="3.30.1140.32">
    <property type="entry name" value="Ribosomal protein S3, C-terminal domain"/>
    <property type="match status" value="1"/>
</dbReference>
<keyword evidence="2 8" id="KW-0699">rRNA-binding</keyword>
<dbReference type="PANTHER" id="PTHR11760:SF19">
    <property type="entry name" value="SMALL RIBOSOMAL SUBUNIT PROTEIN US3C"/>
    <property type="match status" value="1"/>
</dbReference>
<evidence type="ECO:0000256" key="1">
    <source>
        <dbReference type="ARBA" id="ARBA00010761"/>
    </source>
</evidence>
<accession>A0A2M7TW69</accession>
<dbReference type="SUPFAM" id="SSF54821">
    <property type="entry name" value="Ribosomal protein S3 C-terminal domain"/>
    <property type="match status" value="1"/>
</dbReference>
<protein>
    <recommendedName>
        <fullName evidence="7 8">Small ribosomal subunit protein uS3</fullName>
    </recommendedName>
</protein>
<dbReference type="NCBIfam" id="TIGR01009">
    <property type="entry name" value="rpsC_bact"/>
    <property type="match status" value="1"/>
</dbReference>
<dbReference type="SUPFAM" id="SSF54814">
    <property type="entry name" value="Prokaryotic type KH domain (KH-domain type II)"/>
    <property type="match status" value="1"/>
</dbReference>
<evidence type="ECO:0000256" key="8">
    <source>
        <dbReference type="HAMAP-Rule" id="MF_01309"/>
    </source>
</evidence>
<dbReference type="CDD" id="cd02412">
    <property type="entry name" value="KH-II_30S_S3"/>
    <property type="match status" value="1"/>
</dbReference>
<evidence type="ECO:0000256" key="4">
    <source>
        <dbReference type="ARBA" id="ARBA00022980"/>
    </source>
</evidence>
<comment type="similarity">
    <text evidence="1 8">Belongs to the universal ribosomal protein uS3 family.</text>
</comment>
<comment type="function">
    <text evidence="6 8">Binds the lower part of the 30S subunit head. Binds mRNA in the 70S ribosome, positioning it for translation.</text>
</comment>
<dbReference type="AlphaFoldDB" id="A0A2M7TW69"/>
<evidence type="ECO:0000259" key="9">
    <source>
        <dbReference type="PROSITE" id="PS50823"/>
    </source>
</evidence>
<evidence type="ECO:0000313" key="11">
    <source>
        <dbReference type="Proteomes" id="UP000228503"/>
    </source>
</evidence>
<keyword evidence="5 8" id="KW-0687">Ribonucleoprotein</keyword>
<gene>
    <name evidence="8" type="primary">rpsC</name>
    <name evidence="10" type="ORF">COY16_05250</name>
</gene>
<keyword evidence="3 8" id="KW-0694">RNA-binding</keyword>
<comment type="caution">
    <text evidence="10">The sequence shown here is derived from an EMBL/GenBank/DDBJ whole genome shotgun (WGS) entry which is preliminary data.</text>
</comment>
<dbReference type="PANTHER" id="PTHR11760">
    <property type="entry name" value="30S/40S RIBOSOMAL PROTEIN S3"/>
    <property type="match status" value="1"/>
</dbReference>
<feature type="domain" description="KH type-2" evidence="9">
    <location>
        <begin position="40"/>
        <end position="115"/>
    </location>
</feature>
<dbReference type="InterPro" id="IPR015946">
    <property type="entry name" value="KH_dom-like_a/b"/>
</dbReference>